<dbReference type="STRING" id="685588.A0A067S215"/>
<dbReference type="PANTHER" id="PTHR22930:SF251">
    <property type="entry name" value="DDE TNP4 DOMAIN-CONTAINING PROTEIN"/>
    <property type="match status" value="1"/>
</dbReference>
<dbReference type="OrthoDB" id="1681765at2759"/>
<dbReference type="InterPro" id="IPR045249">
    <property type="entry name" value="HARBI1-like"/>
</dbReference>
<protein>
    <recommendedName>
        <fullName evidence="2">DUF8040 domain-containing protein</fullName>
    </recommendedName>
</protein>
<dbReference type="Pfam" id="PF26138">
    <property type="entry name" value="DUF8040"/>
    <property type="match status" value="1"/>
</dbReference>
<feature type="signal peptide" evidence="1">
    <location>
        <begin position="1"/>
        <end position="15"/>
    </location>
</feature>
<proteinExistence type="predicted"/>
<dbReference type="AlphaFoldDB" id="A0A067S215"/>
<feature type="chain" id="PRO_5012949325" description="DUF8040 domain-containing protein" evidence="1">
    <location>
        <begin position="16"/>
        <end position="159"/>
    </location>
</feature>
<reference evidence="4" key="1">
    <citation type="journal article" date="2014" name="Proc. Natl. Acad. Sci. U.S.A.">
        <title>Extensive sampling of basidiomycete genomes demonstrates inadequacy of the white-rot/brown-rot paradigm for wood decay fungi.</title>
        <authorList>
            <person name="Riley R."/>
            <person name="Salamov A.A."/>
            <person name="Brown D.W."/>
            <person name="Nagy L.G."/>
            <person name="Floudas D."/>
            <person name="Held B.W."/>
            <person name="Levasseur A."/>
            <person name="Lombard V."/>
            <person name="Morin E."/>
            <person name="Otillar R."/>
            <person name="Lindquist E.A."/>
            <person name="Sun H."/>
            <person name="LaButti K.M."/>
            <person name="Schmutz J."/>
            <person name="Jabbour D."/>
            <person name="Luo H."/>
            <person name="Baker S.E."/>
            <person name="Pisabarro A.G."/>
            <person name="Walton J.D."/>
            <person name="Blanchette R.A."/>
            <person name="Henrissat B."/>
            <person name="Martin F."/>
            <person name="Cullen D."/>
            <person name="Hibbett D.S."/>
            <person name="Grigoriev I.V."/>
        </authorList>
    </citation>
    <scope>NUCLEOTIDE SEQUENCE [LARGE SCALE GENOMIC DNA]</scope>
    <source>
        <strain evidence="4">CBS 339.88</strain>
    </source>
</reference>
<evidence type="ECO:0000256" key="1">
    <source>
        <dbReference type="SAM" id="SignalP"/>
    </source>
</evidence>
<dbReference type="HOGENOM" id="CLU_040082_6_0_1"/>
<dbReference type="EMBL" id="KL142718">
    <property type="protein sequence ID" value="KDR64865.1"/>
    <property type="molecule type" value="Genomic_DNA"/>
</dbReference>
<name>A0A067S215_GALM3</name>
<gene>
    <name evidence="3" type="ORF">GALMADRAFT_82584</name>
</gene>
<evidence type="ECO:0000259" key="2">
    <source>
        <dbReference type="Pfam" id="PF26138"/>
    </source>
</evidence>
<dbReference type="PANTHER" id="PTHR22930">
    <property type="match status" value="1"/>
</dbReference>
<keyword evidence="4" id="KW-1185">Reference proteome</keyword>
<dbReference type="Proteomes" id="UP000027222">
    <property type="component" value="Unassembled WGS sequence"/>
</dbReference>
<evidence type="ECO:0000313" key="3">
    <source>
        <dbReference type="EMBL" id="KDR64865.1"/>
    </source>
</evidence>
<feature type="domain" description="DUF8040" evidence="2">
    <location>
        <begin position="1"/>
        <end position="67"/>
    </location>
</feature>
<sequence>MRLHVFMAFVEALAAAGLKPTQYISLEQHVAIFLYTCVTGLSIRHVGERFQHANATISKYIESFCTVLYALSSPPFYTTYVRLPTVHDPVPFEITTNPKFFPFFEDALGAMDGTHINCCPPSDEQHLARDRKGAVSQNTLACCSFNMRFQYILSGMDGL</sequence>
<evidence type="ECO:0000313" key="4">
    <source>
        <dbReference type="Proteomes" id="UP000027222"/>
    </source>
</evidence>
<accession>A0A067S215</accession>
<dbReference type="InterPro" id="IPR058353">
    <property type="entry name" value="DUF8040"/>
</dbReference>
<organism evidence="3 4">
    <name type="scientific">Galerina marginata (strain CBS 339.88)</name>
    <dbReference type="NCBI Taxonomy" id="685588"/>
    <lineage>
        <taxon>Eukaryota</taxon>
        <taxon>Fungi</taxon>
        <taxon>Dikarya</taxon>
        <taxon>Basidiomycota</taxon>
        <taxon>Agaricomycotina</taxon>
        <taxon>Agaricomycetes</taxon>
        <taxon>Agaricomycetidae</taxon>
        <taxon>Agaricales</taxon>
        <taxon>Agaricineae</taxon>
        <taxon>Strophariaceae</taxon>
        <taxon>Galerina</taxon>
    </lineage>
</organism>
<keyword evidence="1" id="KW-0732">Signal</keyword>